<reference evidence="8 9" key="1">
    <citation type="submission" date="2016-11" db="EMBL/GenBank/DDBJ databases">
        <title>Paenibacillus species isolates.</title>
        <authorList>
            <person name="Beno S.M."/>
        </authorList>
    </citation>
    <scope>NUCLEOTIDE SEQUENCE [LARGE SCALE GENOMIC DNA]</scope>
    <source>
        <strain evidence="8 9">FSL F4-0100</strain>
    </source>
</reference>
<feature type="transmembrane region" description="Helical" evidence="6">
    <location>
        <begin position="166"/>
        <end position="188"/>
    </location>
</feature>
<dbReference type="OrthoDB" id="9812980at2"/>
<evidence type="ECO:0000256" key="5">
    <source>
        <dbReference type="ARBA" id="ARBA00023136"/>
    </source>
</evidence>
<dbReference type="AlphaFoldDB" id="A0A1R1ANX2"/>
<dbReference type="Proteomes" id="UP000187074">
    <property type="component" value="Unassembled WGS sequence"/>
</dbReference>
<dbReference type="STRING" id="1401.BK123_32015"/>
<feature type="transmembrane region" description="Helical" evidence="6">
    <location>
        <begin position="195"/>
        <end position="215"/>
    </location>
</feature>
<feature type="transmembrane region" description="Helical" evidence="6">
    <location>
        <begin position="136"/>
        <end position="160"/>
    </location>
</feature>
<dbReference type="RefSeq" id="WP_076326346.1">
    <property type="nucleotide sequence ID" value="NZ_MRTF01000018.1"/>
</dbReference>
<accession>A0A1R1ANX2</accession>
<comment type="caution">
    <text evidence="8">The sequence shown here is derived from an EMBL/GenBank/DDBJ whole genome shotgun (WGS) entry which is preliminary data.</text>
</comment>
<feature type="domain" description="VTT" evidence="7">
    <location>
        <begin position="70"/>
        <end position="188"/>
    </location>
</feature>
<sequence>MHKSKKRLAGKIILAFLGVMAVIPVLKYLPEILKVTVSIDRFRDYILSMGELGPIGFIFFQILQTVIAPIPGEVVQIAGGYIYGVPLGTLYTTAGMMLGAIIAFFFTRFLGGAFVENLLKKNSSQWMARMMDNKKISVFLFIFFIIPGLPKDLLIYVAGLTSIKPIRFFTILLIGRFPWLLASVSVGANIYEKNYVSTIIISGVSVLAFIFGLIYKDKLINKLSGFKKSADKSS</sequence>
<evidence type="ECO:0000256" key="3">
    <source>
        <dbReference type="ARBA" id="ARBA00022692"/>
    </source>
</evidence>
<dbReference type="InterPro" id="IPR015414">
    <property type="entry name" value="TMEM64"/>
</dbReference>
<evidence type="ECO:0000256" key="1">
    <source>
        <dbReference type="ARBA" id="ARBA00004651"/>
    </source>
</evidence>
<protein>
    <recommendedName>
        <fullName evidence="6">TVP38/TMEM64 family membrane protein</fullName>
    </recommendedName>
</protein>
<evidence type="ECO:0000256" key="2">
    <source>
        <dbReference type="ARBA" id="ARBA00022475"/>
    </source>
</evidence>
<keyword evidence="5 6" id="KW-0472">Membrane</keyword>
<organism evidence="8 9">
    <name type="scientific">Paenibacillus lautus</name>
    <name type="common">Bacillus lautus</name>
    <dbReference type="NCBI Taxonomy" id="1401"/>
    <lineage>
        <taxon>Bacteria</taxon>
        <taxon>Bacillati</taxon>
        <taxon>Bacillota</taxon>
        <taxon>Bacilli</taxon>
        <taxon>Bacillales</taxon>
        <taxon>Paenibacillaceae</taxon>
        <taxon>Paenibacillus</taxon>
    </lineage>
</organism>
<dbReference type="InterPro" id="IPR032816">
    <property type="entry name" value="VTT_dom"/>
</dbReference>
<dbReference type="Pfam" id="PF09335">
    <property type="entry name" value="VTT_dom"/>
    <property type="match status" value="1"/>
</dbReference>
<dbReference type="EMBL" id="MRTF01000018">
    <property type="protein sequence ID" value="OME87077.1"/>
    <property type="molecule type" value="Genomic_DNA"/>
</dbReference>
<comment type="similarity">
    <text evidence="6">Belongs to the TVP38/TMEM64 family.</text>
</comment>
<comment type="subcellular location">
    <subcellularLocation>
        <location evidence="1 6">Cell membrane</location>
        <topology evidence="1 6">Multi-pass membrane protein</topology>
    </subcellularLocation>
</comment>
<evidence type="ECO:0000313" key="8">
    <source>
        <dbReference type="EMBL" id="OME87077.1"/>
    </source>
</evidence>
<evidence type="ECO:0000259" key="7">
    <source>
        <dbReference type="Pfam" id="PF09335"/>
    </source>
</evidence>
<evidence type="ECO:0000313" key="9">
    <source>
        <dbReference type="Proteomes" id="UP000187074"/>
    </source>
</evidence>
<feature type="transmembrane region" description="Helical" evidence="6">
    <location>
        <begin position="94"/>
        <end position="115"/>
    </location>
</feature>
<feature type="transmembrane region" description="Helical" evidence="6">
    <location>
        <begin position="12"/>
        <end position="29"/>
    </location>
</feature>
<dbReference type="PANTHER" id="PTHR12677">
    <property type="entry name" value="GOLGI APPARATUS MEMBRANE PROTEIN TVP38-RELATED"/>
    <property type="match status" value="1"/>
</dbReference>
<dbReference type="GO" id="GO:0005886">
    <property type="term" value="C:plasma membrane"/>
    <property type="evidence" value="ECO:0007669"/>
    <property type="project" value="UniProtKB-SubCell"/>
</dbReference>
<evidence type="ECO:0000256" key="4">
    <source>
        <dbReference type="ARBA" id="ARBA00022989"/>
    </source>
</evidence>
<name>A0A1R1ANX2_PAELA</name>
<keyword evidence="4 6" id="KW-1133">Transmembrane helix</keyword>
<keyword evidence="2 6" id="KW-1003">Cell membrane</keyword>
<gene>
    <name evidence="8" type="ORF">BK123_32015</name>
</gene>
<proteinExistence type="inferred from homology"/>
<evidence type="ECO:0000256" key="6">
    <source>
        <dbReference type="RuleBase" id="RU366058"/>
    </source>
</evidence>
<keyword evidence="3 6" id="KW-0812">Transmembrane</keyword>
<dbReference type="PANTHER" id="PTHR12677:SF59">
    <property type="entry name" value="GOLGI APPARATUS MEMBRANE PROTEIN TVP38-RELATED"/>
    <property type="match status" value="1"/>
</dbReference>